<evidence type="ECO:0000313" key="2">
    <source>
        <dbReference type="Proteomes" id="UP000550707"/>
    </source>
</evidence>
<name>A0A7J8DC68_MOLMO</name>
<keyword evidence="2" id="KW-1185">Reference proteome</keyword>
<dbReference type="EMBL" id="JACASF010000018">
    <property type="protein sequence ID" value="KAF6420626.1"/>
    <property type="molecule type" value="Genomic_DNA"/>
</dbReference>
<gene>
    <name evidence="1" type="ORF">HJG59_009356</name>
</gene>
<dbReference type="InParanoid" id="A0A7J8DC68"/>
<evidence type="ECO:0000313" key="1">
    <source>
        <dbReference type="EMBL" id="KAF6420626.1"/>
    </source>
</evidence>
<reference evidence="1 2" key="1">
    <citation type="journal article" date="2020" name="Nature">
        <title>Six reference-quality genomes reveal evolution of bat adaptations.</title>
        <authorList>
            <person name="Jebb D."/>
            <person name="Huang Z."/>
            <person name="Pippel M."/>
            <person name="Hughes G.M."/>
            <person name="Lavrichenko K."/>
            <person name="Devanna P."/>
            <person name="Winkler S."/>
            <person name="Jermiin L.S."/>
            <person name="Skirmuntt E.C."/>
            <person name="Katzourakis A."/>
            <person name="Burkitt-Gray L."/>
            <person name="Ray D.A."/>
            <person name="Sullivan K.A.M."/>
            <person name="Roscito J.G."/>
            <person name="Kirilenko B.M."/>
            <person name="Davalos L.M."/>
            <person name="Corthals A.P."/>
            <person name="Power M.L."/>
            <person name="Jones G."/>
            <person name="Ransome R.D."/>
            <person name="Dechmann D.K.N."/>
            <person name="Locatelli A.G."/>
            <person name="Puechmaille S.J."/>
            <person name="Fedrigo O."/>
            <person name="Jarvis E.D."/>
            <person name="Hiller M."/>
            <person name="Vernes S.C."/>
            <person name="Myers E.W."/>
            <person name="Teeling E.C."/>
        </authorList>
    </citation>
    <scope>NUCLEOTIDE SEQUENCE [LARGE SCALE GENOMIC DNA]</scope>
    <source>
        <strain evidence="1">MMolMol1</strain>
        <tissue evidence="1">Muscle</tissue>
    </source>
</reference>
<organism evidence="1 2">
    <name type="scientific">Molossus molossus</name>
    <name type="common">Pallas' mastiff bat</name>
    <name type="synonym">Vespertilio molossus</name>
    <dbReference type="NCBI Taxonomy" id="27622"/>
    <lineage>
        <taxon>Eukaryota</taxon>
        <taxon>Metazoa</taxon>
        <taxon>Chordata</taxon>
        <taxon>Craniata</taxon>
        <taxon>Vertebrata</taxon>
        <taxon>Euteleostomi</taxon>
        <taxon>Mammalia</taxon>
        <taxon>Eutheria</taxon>
        <taxon>Laurasiatheria</taxon>
        <taxon>Chiroptera</taxon>
        <taxon>Yangochiroptera</taxon>
        <taxon>Molossidae</taxon>
        <taxon>Molossus</taxon>
    </lineage>
</organism>
<comment type="caution">
    <text evidence="1">The sequence shown here is derived from an EMBL/GenBank/DDBJ whole genome shotgun (WGS) entry which is preliminary data.</text>
</comment>
<protein>
    <submittedName>
        <fullName evidence="1">Uncharacterized protein</fullName>
    </submittedName>
</protein>
<sequence length="127" mass="14628">MKGGQQTWEEPKCRRCVLITGNGNMSALMSVCFYLEMKMHLCCPDPFVVSISEQKWDPRVHTHTHTHTHAHGLYLSAEVENQPRLSYRLQSLCGEGRGRDEEAPAFERWALLVPMGHRCEYVVHIHP</sequence>
<dbReference type="AlphaFoldDB" id="A0A7J8DC68"/>
<accession>A0A7J8DC68</accession>
<proteinExistence type="predicted"/>
<dbReference type="Proteomes" id="UP000550707">
    <property type="component" value="Unassembled WGS sequence"/>
</dbReference>